<reference evidence="2" key="1">
    <citation type="journal article" date="2011" name="PLoS Genet.">
        <title>Genomic analysis of the necrotrophic fungal pathogens Sclerotinia sclerotiorum and Botrytis cinerea.</title>
        <authorList>
            <person name="Amselem J."/>
            <person name="Cuomo C.A."/>
            <person name="van Kan J.A."/>
            <person name="Viaud M."/>
            <person name="Benito E.P."/>
            <person name="Couloux A."/>
            <person name="Coutinho P.M."/>
            <person name="de Vries R.P."/>
            <person name="Dyer P.S."/>
            <person name="Fillinger S."/>
            <person name="Fournier E."/>
            <person name="Gout L."/>
            <person name="Hahn M."/>
            <person name="Kohn L."/>
            <person name="Lapalu N."/>
            <person name="Plummer K.M."/>
            <person name="Pradier J.M."/>
            <person name="Quevillon E."/>
            <person name="Sharon A."/>
            <person name="Simon A."/>
            <person name="ten Have A."/>
            <person name="Tudzynski B."/>
            <person name="Tudzynski P."/>
            <person name="Wincker P."/>
            <person name="Andrew M."/>
            <person name="Anthouard V."/>
            <person name="Beever R.E."/>
            <person name="Beffa R."/>
            <person name="Benoit I."/>
            <person name="Bouzid O."/>
            <person name="Brault B."/>
            <person name="Chen Z."/>
            <person name="Choquer M."/>
            <person name="Collemare J."/>
            <person name="Cotton P."/>
            <person name="Danchin E.G."/>
            <person name="Da Silva C."/>
            <person name="Gautier A."/>
            <person name="Giraud C."/>
            <person name="Giraud T."/>
            <person name="Gonzalez C."/>
            <person name="Grossetete S."/>
            <person name="Guldener U."/>
            <person name="Henrissat B."/>
            <person name="Howlett B.J."/>
            <person name="Kodira C."/>
            <person name="Kretschmer M."/>
            <person name="Lappartient A."/>
            <person name="Leroch M."/>
            <person name="Levis C."/>
            <person name="Mauceli E."/>
            <person name="Neuveglise C."/>
            <person name="Oeser B."/>
            <person name="Pearson M."/>
            <person name="Poulain J."/>
            <person name="Poussereau N."/>
            <person name="Quesneville H."/>
            <person name="Rascle C."/>
            <person name="Schumacher J."/>
            <person name="Segurens B."/>
            <person name="Sexton A."/>
            <person name="Silva E."/>
            <person name="Sirven C."/>
            <person name="Soanes D.M."/>
            <person name="Talbot N.J."/>
            <person name="Templeton M."/>
            <person name="Yandava C."/>
            <person name="Yarden O."/>
            <person name="Zeng Q."/>
            <person name="Rollins J.A."/>
            <person name="Lebrun M.H."/>
            <person name="Dickman M."/>
        </authorList>
    </citation>
    <scope>NUCLEOTIDE SEQUENCE [LARGE SCALE GENOMIC DNA]</scope>
    <source>
        <strain evidence="2">T4</strain>
    </source>
</reference>
<gene>
    <name evidence="1" type="ORF">BofuT4_uP146060.1</name>
</gene>
<dbReference type="Proteomes" id="UP000008177">
    <property type="component" value="Unplaced contigs"/>
</dbReference>
<dbReference type="EMBL" id="FQ790360">
    <property type="protein sequence ID" value="CCD56437.1"/>
    <property type="molecule type" value="Genomic_DNA"/>
</dbReference>
<accession>G2YXT9</accession>
<protein>
    <submittedName>
        <fullName evidence="1">Uncharacterized protein</fullName>
    </submittedName>
</protein>
<dbReference type="AlphaFoldDB" id="G2YXT9"/>
<name>G2YXT9_BOTF4</name>
<evidence type="ECO:0000313" key="1">
    <source>
        <dbReference type="EMBL" id="CCD56437.1"/>
    </source>
</evidence>
<proteinExistence type="predicted"/>
<organism evidence="1 2">
    <name type="scientific">Botryotinia fuckeliana (strain T4)</name>
    <name type="common">Noble rot fungus</name>
    <name type="synonym">Botrytis cinerea</name>
    <dbReference type="NCBI Taxonomy" id="999810"/>
    <lineage>
        <taxon>Eukaryota</taxon>
        <taxon>Fungi</taxon>
        <taxon>Dikarya</taxon>
        <taxon>Ascomycota</taxon>
        <taxon>Pezizomycotina</taxon>
        <taxon>Leotiomycetes</taxon>
        <taxon>Helotiales</taxon>
        <taxon>Sclerotiniaceae</taxon>
        <taxon>Botrytis</taxon>
    </lineage>
</organism>
<dbReference type="HOGENOM" id="CLU_2413031_0_0_1"/>
<dbReference type="InParanoid" id="G2YXT9"/>
<evidence type="ECO:0000313" key="2">
    <source>
        <dbReference type="Proteomes" id="UP000008177"/>
    </source>
</evidence>
<sequence>MRVNTLVRKSNHQFNSLQPSDIYANRWHPIHHKKIRYNKPRSIRAHKDVSVEFHEDSKEKYYLTNDQSHFPRLKMLESNNLELLESVCDLRL</sequence>